<reference evidence="1 2" key="1">
    <citation type="submission" date="2020-08" db="EMBL/GenBank/DDBJ databases">
        <title>Genomic Encyclopedia of Type Strains, Phase IV (KMG-IV): sequencing the most valuable type-strain genomes for metagenomic binning, comparative biology and taxonomic classification.</title>
        <authorList>
            <person name="Goeker M."/>
        </authorList>
    </citation>
    <scope>NUCLEOTIDE SEQUENCE [LARGE SCALE GENOMIC DNA]</scope>
    <source>
        <strain evidence="1 2">DSM 4731</strain>
    </source>
</reference>
<sequence length="301" mass="33237">MDLHLTSDVAAFQAVLARLSPSDWAHVDAAMEPAAAKAAEAAPHWDFEMPARAVDAVLGASASDAVRRGLIASWALRLPDRVATLALPPEVLSLYPYWIEQLAAFLTQAEGDYDFDHWAKDVRFSLALSVPAAKSQVIDLSSPVGPGQIIKHVRDGWGFGPLFRYLKAGAKREPWLEVHTESRWLRGFNEEGWNDAWATAAEICRTRPELAGMIGSSWFYDPPLTEISPRLAHLRLNPLKGGAFMVHQGPGEIHTQRAATASASRKALIDSGEYTARSWLMVWPRKELIAWADRRKAVALV</sequence>
<evidence type="ECO:0000313" key="1">
    <source>
        <dbReference type="EMBL" id="MBB5738388.1"/>
    </source>
</evidence>
<proteinExistence type="predicted"/>
<organism evidence="1 2">
    <name type="scientific">Brevundimonas aurantiaca</name>
    <dbReference type="NCBI Taxonomy" id="74316"/>
    <lineage>
        <taxon>Bacteria</taxon>
        <taxon>Pseudomonadati</taxon>
        <taxon>Pseudomonadota</taxon>
        <taxon>Alphaproteobacteria</taxon>
        <taxon>Caulobacterales</taxon>
        <taxon>Caulobacteraceae</taxon>
        <taxon>Brevundimonas</taxon>
    </lineage>
</organism>
<accession>A0A7W9F8K0</accession>
<keyword evidence="2" id="KW-1185">Reference proteome</keyword>
<gene>
    <name evidence="1" type="ORF">GGQ93_000079</name>
</gene>
<protein>
    <submittedName>
        <fullName evidence="1">Uncharacterized protein</fullName>
    </submittedName>
</protein>
<comment type="caution">
    <text evidence="1">The sequence shown here is derived from an EMBL/GenBank/DDBJ whole genome shotgun (WGS) entry which is preliminary data.</text>
</comment>
<evidence type="ECO:0000313" key="2">
    <source>
        <dbReference type="Proteomes" id="UP000527324"/>
    </source>
</evidence>
<dbReference type="RefSeq" id="WP_183214782.1">
    <property type="nucleotide sequence ID" value="NZ_CAJFZW010000006.1"/>
</dbReference>
<dbReference type="Proteomes" id="UP000527324">
    <property type="component" value="Unassembled WGS sequence"/>
</dbReference>
<dbReference type="AlphaFoldDB" id="A0A7W9F8K0"/>
<name>A0A7W9F8K0_9CAUL</name>
<dbReference type="EMBL" id="JACHOQ010000001">
    <property type="protein sequence ID" value="MBB5738388.1"/>
    <property type="molecule type" value="Genomic_DNA"/>
</dbReference>